<keyword evidence="6" id="KW-0472">Membrane</keyword>
<keyword evidence="3" id="KW-0813">Transport</keyword>
<evidence type="ECO:0000256" key="3">
    <source>
        <dbReference type="ARBA" id="ARBA00022448"/>
    </source>
</evidence>
<keyword evidence="8" id="KW-0175">Coiled coil</keyword>
<keyword evidence="11" id="KW-1185">Reference proteome</keyword>
<comment type="similarity">
    <text evidence="2">Belongs to the outer membrane factor (OMF) (TC 1.B.17) family.</text>
</comment>
<evidence type="ECO:0000256" key="4">
    <source>
        <dbReference type="ARBA" id="ARBA00022452"/>
    </source>
</evidence>
<dbReference type="Proteomes" id="UP000199656">
    <property type="component" value="Unassembled WGS sequence"/>
</dbReference>
<proteinExistence type="inferred from homology"/>
<evidence type="ECO:0000256" key="2">
    <source>
        <dbReference type="ARBA" id="ARBA00007613"/>
    </source>
</evidence>
<evidence type="ECO:0000256" key="9">
    <source>
        <dbReference type="SAM" id="SignalP"/>
    </source>
</evidence>
<dbReference type="SUPFAM" id="SSF56954">
    <property type="entry name" value="Outer membrane efflux proteins (OEP)"/>
    <property type="match status" value="1"/>
</dbReference>
<feature type="chain" id="PRO_5011547357" evidence="9">
    <location>
        <begin position="21"/>
        <end position="424"/>
    </location>
</feature>
<dbReference type="GO" id="GO:0015288">
    <property type="term" value="F:porin activity"/>
    <property type="evidence" value="ECO:0007669"/>
    <property type="project" value="TreeGrafter"/>
</dbReference>
<evidence type="ECO:0000256" key="1">
    <source>
        <dbReference type="ARBA" id="ARBA00004442"/>
    </source>
</evidence>
<keyword evidence="5" id="KW-0812">Transmembrane</keyword>
<dbReference type="RefSeq" id="WP_225889646.1">
    <property type="nucleotide sequence ID" value="NZ_BKAT01000037.1"/>
</dbReference>
<evidence type="ECO:0000256" key="7">
    <source>
        <dbReference type="ARBA" id="ARBA00023237"/>
    </source>
</evidence>
<dbReference type="InterPro" id="IPR051906">
    <property type="entry name" value="TolC-like"/>
</dbReference>
<dbReference type="EMBL" id="FNRL01000007">
    <property type="protein sequence ID" value="SEA45324.1"/>
    <property type="molecule type" value="Genomic_DNA"/>
</dbReference>
<sequence length="424" mass="48047">MKKMKITGWLVAMLCPAAIAAQTNTLTLDECYRLARENYPLIKQHDLISKSASYAVENAGKQYLPQLSINGQATYQSTTVNFSDVIPPLPGITFPSLSKDQYKIQAEISQQLYDGGVSKFQKENSRSNEQVQQQQLEVNLYSIKERVTQLYFGILLLEAQLEQNQLRKADLQSAADKAQAALNNGVAFRSNVDELKAEIGNADMAATELQANRQGYIKMLSLFVNQPLNDSIRLTYPAPQAKNFTINRPELALYDAQKRYYDTQEKQLKTGYLPRLNAFLQGAYGRPTLNIVDNSFGAWWIGGIRLSWSLGALYTLRNNRQQFEISRQLADISKETFLFNTHLSLWQQDKDIDKFSKLISQDDEVIALRSSVRQSAQAQLDNGVITVHEYISKLNAENQAKQSRILHRIQLLLAEYNFKNTSGN</sequence>
<dbReference type="GO" id="GO:1990281">
    <property type="term" value="C:efflux pump complex"/>
    <property type="evidence" value="ECO:0007669"/>
    <property type="project" value="TreeGrafter"/>
</dbReference>
<protein>
    <submittedName>
        <fullName evidence="10">Outer membrane protein TolC</fullName>
    </submittedName>
</protein>
<dbReference type="STRING" id="408074.SAMN05660909_02015"/>
<evidence type="ECO:0000256" key="8">
    <source>
        <dbReference type="SAM" id="Coils"/>
    </source>
</evidence>
<feature type="coiled-coil region" evidence="8">
    <location>
        <begin position="117"/>
        <end position="212"/>
    </location>
</feature>
<dbReference type="GO" id="GO:0015562">
    <property type="term" value="F:efflux transmembrane transporter activity"/>
    <property type="evidence" value="ECO:0007669"/>
    <property type="project" value="InterPro"/>
</dbReference>
<gene>
    <name evidence="10" type="ORF">SAMN05660909_02015</name>
</gene>
<dbReference type="GO" id="GO:0009279">
    <property type="term" value="C:cell outer membrane"/>
    <property type="evidence" value="ECO:0007669"/>
    <property type="project" value="UniProtKB-SubCell"/>
</dbReference>
<organism evidence="10 11">
    <name type="scientific">Chitinophaga terrae</name>
    <name type="common">ex Kim and Jung 2007</name>
    <dbReference type="NCBI Taxonomy" id="408074"/>
    <lineage>
        <taxon>Bacteria</taxon>
        <taxon>Pseudomonadati</taxon>
        <taxon>Bacteroidota</taxon>
        <taxon>Chitinophagia</taxon>
        <taxon>Chitinophagales</taxon>
        <taxon>Chitinophagaceae</taxon>
        <taxon>Chitinophaga</taxon>
    </lineage>
</organism>
<dbReference type="PANTHER" id="PTHR30026:SF20">
    <property type="entry name" value="OUTER MEMBRANE PROTEIN TOLC"/>
    <property type="match status" value="1"/>
</dbReference>
<keyword evidence="7" id="KW-0998">Cell outer membrane</keyword>
<dbReference type="Gene3D" id="1.20.1600.10">
    <property type="entry name" value="Outer membrane efflux proteins (OEP)"/>
    <property type="match status" value="1"/>
</dbReference>
<reference evidence="11" key="1">
    <citation type="submission" date="2016-10" db="EMBL/GenBank/DDBJ databases">
        <authorList>
            <person name="Varghese N."/>
            <person name="Submissions S."/>
        </authorList>
    </citation>
    <scope>NUCLEOTIDE SEQUENCE [LARGE SCALE GENOMIC DNA]</scope>
    <source>
        <strain evidence="11">DSM 23920</strain>
    </source>
</reference>
<keyword evidence="4" id="KW-1134">Transmembrane beta strand</keyword>
<comment type="subcellular location">
    <subcellularLocation>
        <location evidence="1">Cell outer membrane</location>
    </subcellularLocation>
</comment>
<evidence type="ECO:0000313" key="10">
    <source>
        <dbReference type="EMBL" id="SEA45324.1"/>
    </source>
</evidence>
<accession>A0A1H4BB94</accession>
<name>A0A1H4BB94_9BACT</name>
<dbReference type="InterPro" id="IPR003423">
    <property type="entry name" value="OMP_efflux"/>
</dbReference>
<dbReference type="PANTHER" id="PTHR30026">
    <property type="entry name" value="OUTER MEMBRANE PROTEIN TOLC"/>
    <property type="match status" value="1"/>
</dbReference>
<evidence type="ECO:0000256" key="6">
    <source>
        <dbReference type="ARBA" id="ARBA00023136"/>
    </source>
</evidence>
<evidence type="ECO:0000256" key="5">
    <source>
        <dbReference type="ARBA" id="ARBA00022692"/>
    </source>
</evidence>
<dbReference type="AlphaFoldDB" id="A0A1H4BB94"/>
<feature type="signal peptide" evidence="9">
    <location>
        <begin position="1"/>
        <end position="20"/>
    </location>
</feature>
<keyword evidence="9" id="KW-0732">Signal</keyword>
<evidence type="ECO:0000313" key="11">
    <source>
        <dbReference type="Proteomes" id="UP000199656"/>
    </source>
</evidence>
<dbReference type="Pfam" id="PF02321">
    <property type="entry name" value="OEP"/>
    <property type="match status" value="1"/>
</dbReference>